<protein>
    <submittedName>
        <fullName evidence="1">Uncharacterized protein</fullName>
    </submittedName>
</protein>
<gene>
    <name evidence="1" type="ORF">DOMOVOI_01090</name>
</gene>
<accession>A0A9E7MQ45</accession>
<name>A0A9E7MQ45_9CAUD</name>
<evidence type="ECO:0000313" key="1">
    <source>
        <dbReference type="EMBL" id="USN14583.1"/>
    </source>
</evidence>
<dbReference type="EMBL" id="ON529855">
    <property type="protein sequence ID" value="USN14583.1"/>
    <property type="molecule type" value="Genomic_DNA"/>
</dbReference>
<dbReference type="Proteomes" id="UP001057221">
    <property type="component" value="Segment"/>
</dbReference>
<sequence length="177" mass="19283">MTQRADDLATFAYACQRGTEDVLVLDALERIYAVADAADDDGRRTAFDFLQGFHAGVLQIVGAEISEDVRQTFAVGQETLWHAMILYEAAPGPATDQAIQMAETFCLKQFGVICDIRAGTADLPAQPDQHVRDWGAYVRKQDAYWTARLRGEGEPLTMNPVAVAAVLDALKGPLHGS</sequence>
<organism evidence="1 2">
    <name type="scientific">Brevundimonas phage vB_BpoS-Domovoi</name>
    <dbReference type="NCBI Taxonomy" id="2948598"/>
    <lineage>
        <taxon>Viruses</taxon>
        <taxon>Duplodnaviria</taxon>
        <taxon>Heunggongvirae</taxon>
        <taxon>Uroviricota</taxon>
        <taxon>Caudoviricetes</taxon>
        <taxon>Jeanschmidtviridae</taxon>
        <taxon>Marchewkavirus</taxon>
        <taxon>Marchewkavirus domovoi</taxon>
    </lineage>
</organism>
<proteinExistence type="predicted"/>
<reference evidence="1 2" key="1">
    <citation type="submission" date="2022-05" db="EMBL/GenBank/DDBJ databases">
        <authorList>
            <person name="Friedrich I."/>
            <person name="Poehlein A."/>
            <person name="Schneider D."/>
            <person name="Hertel R."/>
            <person name="Daniel R."/>
        </authorList>
    </citation>
    <scope>NUCLEOTIDE SEQUENCE [LARGE SCALE GENOMIC DNA]</scope>
</reference>
<evidence type="ECO:0000313" key="2">
    <source>
        <dbReference type="Proteomes" id="UP001057221"/>
    </source>
</evidence>
<keyword evidence="2" id="KW-1185">Reference proteome</keyword>